<sequence>MGLSVKGVKQGVEIAEGAKRRKALRVGMCMGPGPKGEEEREERRDENLGPVRGLEKERITAGNQADGQLPCGSRESNWEQGFQEADTRSN</sequence>
<accession>E2AYN2</accession>
<organism evidence="3">
    <name type="scientific">Camponotus floridanus</name>
    <name type="common">Florida carpenter ant</name>
    <dbReference type="NCBI Taxonomy" id="104421"/>
    <lineage>
        <taxon>Eukaryota</taxon>
        <taxon>Metazoa</taxon>
        <taxon>Ecdysozoa</taxon>
        <taxon>Arthropoda</taxon>
        <taxon>Hexapoda</taxon>
        <taxon>Insecta</taxon>
        <taxon>Pterygota</taxon>
        <taxon>Neoptera</taxon>
        <taxon>Endopterygota</taxon>
        <taxon>Hymenoptera</taxon>
        <taxon>Apocrita</taxon>
        <taxon>Aculeata</taxon>
        <taxon>Formicoidea</taxon>
        <taxon>Formicidae</taxon>
        <taxon>Formicinae</taxon>
        <taxon>Camponotus</taxon>
    </lineage>
</organism>
<gene>
    <name evidence="2" type="ORF">EAG_06046</name>
</gene>
<reference evidence="2 3" key="1">
    <citation type="journal article" date="2010" name="Science">
        <title>Genomic comparison of the ants Camponotus floridanus and Harpegnathos saltator.</title>
        <authorList>
            <person name="Bonasio R."/>
            <person name="Zhang G."/>
            <person name="Ye C."/>
            <person name="Mutti N.S."/>
            <person name="Fang X."/>
            <person name="Qin N."/>
            <person name="Donahue G."/>
            <person name="Yang P."/>
            <person name="Li Q."/>
            <person name="Li C."/>
            <person name="Zhang P."/>
            <person name="Huang Z."/>
            <person name="Berger S.L."/>
            <person name="Reinberg D."/>
            <person name="Wang J."/>
            <person name="Liebig J."/>
        </authorList>
    </citation>
    <scope>NUCLEOTIDE SEQUENCE [LARGE SCALE GENOMIC DNA]</scope>
    <source>
        <strain evidence="3">C129</strain>
    </source>
</reference>
<name>E2AYN2_CAMFO</name>
<dbReference type="EMBL" id="GL443963">
    <property type="protein sequence ID" value="EFN61458.1"/>
    <property type="molecule type" value="Genomic_DNA"/>
</dbReference>
<evidence type="ECO:0000313" key="3">
    <source>
        <dbReference type="Proteomes" id="UP000000311"/>
    </source>
</evidence>
<feature type="compositionally biased region" description="Basic and acidic residues" evidence="1">
    <location>
        <begin position="35"/>
        <end position="59"/>
    </location>
</feature>
<protein>
    <submittedName>
        <fullName evidence="2">Uncharacterized protein</fullName>
    </submittedName>
</protein>
<evidence type="ECO:0000256" key="1">
    <source>
        <dbReference type="SAM" id="MobiDB-lite"/>
    </source>
</evidence>
<keyword evidence="3" id="KW-1185">Reference proteome</keyword>
<proteinExistence type="predicted"/>
<evidence type="ECO:0000313" key="2">
    <source>
        <dbReference type="EMBL" id="EFN61458.1"/>
    </source>
</evidence>
<dbReference type="InParanoid" id="E2AYN2"/>
<dbReference type="AlphaFoldDB" id="E2AYN2"/>
<feature type="region of interest" description="Disordered" evidence="1">
    <location>
        <begin position="27"/>
        <end position="90"/>
    </location>
</feature>
<dbReference type="Proteomes" id="UP000000311">
    <property type="component" value="Unassembled WGS sequence"/>
</dbReference>